<dbReference type="OrthoDB" id="9939975at2"/>
<dbReference type="STRING" id="1198245.SAMN05444858_13029"/>
<dbReference type="EMBL" id="FTNF01000030">
    <property type="protein sequence ID" value="SIR95165.1"/>
    <property type="molecule type" value="Genomic_DNA"/>
</dbReference>
<dbReference type="AlphaFoldDB" id="A0A1N7F4L2"/>
<proteinExistence type="predicted"/>
<keyword evidence="1" id="KW-0732">Signal</keyword>
<dbReference type="Proteomes" id="UP000186004">
    <property type="component" value="Unassembled WGS sequence"/>
</dbReference>
<reference evidence="2 3" key="1">
    <citation type="submission" date="2017-01" db="EMBL/GenBank/DDBJ databases">
        <authorList>
            <person name="Mah S.A."/>
            <person name="Swanson W.J."/>
            <person name="Moy G.W."/>
            <person name="Vacquier V.D."/>
        </authorList>
    </citation>
    <scope>NUCLEOTIDE SEQUENCE [LARGE SCALE GENOMIC DNA]</scope>
    <source>
        <strain evidence="2 3">DSM 45758</strain>
    </source>
</reference>
<feature type="signal peptide" evidence="1">
    <location>
        <begin position="1"/>
        <end position="19"/>
    </location>
</feature>
<protein>
    <submittedName>
        <fullName evidence="2">Uncharacterized protein</fullName>
    </submittedName>
</protein>
<dbReference type="RefSeq" id="WP_076473810.1">
    <property type="nucleotide sequence ID" value="NZ_FTNF01000030.1"/>
</dbReference>
<keyword evidence="3" id="KW-1185">Reference proteome</keyword>
<name>A0A1N7F4L2_9ACTN</name>
<evidence type="ECO:0000313" key="3">
    <source>
        <dbReference type="Proteomes" id="UP000186004"/>
    </source>
</evidence>
<gene>
    <name evidence="2" type="ORF">SAMN05444858_13029</name>
</gene>
<evidence type="ECO:0000256" key="1">
    <source>
        <dbReference type="SAM" id="SignalP"/>
    </source>
</evidence>
<dbReference type="PROSITE" id="PS51257">
    <property type="entry name" value="PROKAR_LIPOPROTEIN"/>
    <property type="match status" value="1"/>
</dbReference>
<organism evidence="2 3">
    <name type="scientific">Micromonospora avicenniae</name>
    <dbReference type="NCBI Taxonomy" id="1198245"/>
    <lineage>
        <taxon>Bacteria</taxon>
        <taxon>Bacillati</taxon>
        <taxon>Actinomycetota</taxon>
        <taxon>Actinomycetes</taxon>
        <taxon>Micromonosporales</taxon>
        <taxon>Micromonosporaceae</taxon>
        <taxon>Micromonospora</taxon>
    </lineage>
</organism>
<feature type="chain" id="PRO_5038683010" evidence="1">
    <location>
        <begin position="20"/>
        <end position="118"/>
    </location>
</feature>
<evidence type="ECO:0000313" key="2">
    <source>
        <dbReference type="EMBL" id="SIR95165.1"/>
    </source>
</evidence>
<accession>A0A1N7F4L2</accession>
<sequence length="118" mass="12679">MLKRYVAAALSLSLAAVLAACSRSASHEEQMEYLRRMAQHGVELHATKGAGFFGDQEECYDSYQQLYAGPNGHDAPQVEDYAEKVALLKEGERLFIESCVNGKPSPVSARSGPAGSSA</sequence>